<reference evidence="3 4" key="1">
    <citation type="submission" date="2024-02" db="EMBL/GenBank/DDBJ databases">
        <title>De novo assembly and annotation of 12 fungi associated with fruit tree decline syndrome in Ontario, Canada.</title>
        <authorList>
            <person name="Sulman M."/>
            <person name="Ellouze W."/>
            <person name="Ilyukhin E."/>
        </authorList>
    </citation>
    <scope>NUCLEOTIDE SEQUENCE [LARGE SCALE GENOMIC DNA]</scope>
    <source>
        <strain evidence="3 4">M169</strain>
    </source>
</reference>
<evidence type="ECO:0000313" key="4">
    <source>
        <dbReference type="Proteomes" id="UP001430848"/>
    </source>
</evidence>
<accession>A0ABR1PCP4</accession>
<feature type="domain" description="Glucose-methanol-choline oxidoreductase N-terminal" evidence="2">
    <location>
        <begin position="132"/>
        <end position="220"/>
    </location>
</feature>
<evidence type="ECO:0000313" key="3">
    <source>
        <dbReference type="EMBL" id="KAK7732599.1"/>
    </source>
</evidence>
<dbReference type="SUPFAM" id="SSF51905">
    <property type="entry name" value="FAD/NAD(P)-binding domain"/>
    <property type="match status" value="1"/>
</dbReference>
<comment type="similarity">
    <text evidence="1">Belongs to the GMC oxidoreductase family.</text>
</comment>
<dbReference type="SUPFAM" id="SSF54373">
    <property type="entry name" value="FAD-linked reductases, C-terminal domain"/>
    <property type="match status" value="1"/>
</dbReference>
<proteinExistence type="inferred from homology"/>
<evidence type="ECO:0000256" key="1">
    <source>
        <dbReference type="ARBA" id="ARBA00010790"/>
    </source>
</evidence>
<name>A0ABR1PCP4_DIAER</name>
<dbReference type="PANTHER" id="PTHR11552">
    <property type="entry name" value="GLUCOSE-METHANOL-CHOLINE GMC OXIDOREDUCTASE"/>
    <property type="match status" value="1"/>
</dbReference>
<evidence type="ECO:0000259" key="2">
    <source>
        <dbReference type="Pfam" id="PF00732"/>
    </source>
</evidence>
<dbReference type="Gene3D" id="3.50.50.60">
    <property type="entry name" value="FAD/NAD(P)-binding domain"/>
    <property type="match status" value="1"/>
</dbReference>
<dbReference type="InterPro" id="IPR036188">
    <property type="entry name" value="FAD/NAD-bd_sf"/>
</dbReference>
<gene>
    <name evidence="3" type="ORF">SLS63_004854</name>
</gene>
<dbReference type="PIRSF" id="PIRSF000137">
    <property type="entry name" value="Alcohol_oxidase"/>
    <property type="match status" value="1"/>
</dbReference>
<dbReference type="Gene3D" id="3.30.560.10">
    <property type="entry name" value="Glucose Oxidase, domain 3"/>
    <property type="match status" value="1"/>
</dbReference>
<dbReference type="InterPro" id="IPR012132">
    <property type="entry name" value="GMC_OxRdtase"/>
</dbReference>
<keyword evidence="4" id="KW-1185">Reference proteome</keyword>
<comment type="caution">
    <text evidence="3">The sequence shown here is derived from an EMBL/GenBank/DDBJ whole genome shotgun (WGS) entry which is preliminary data.</text>
</comment>
<dbReference type="Pfam" id="PF00732">
    <property type="entry name" value="GMC_oxred_N"/>
    <property type="match status" value="1"/>
</dbReference>
<dbReference type="PANTHER" id="PTHR11552:SF115">
    <property type="entry name" value="DEHYDROGENASE XPTC-RELATED"/>
    <property type="match status" value="1"/>
</dbReference>
<sequence length="435" mass="48270">MAYDYDRWGALFGTQAAQSGPADWTWEGILPYFRKALRFNPPIPALVEEFKSLRFDASYWGNNSGVNVGWPTFYWPSIPKFIQAFGEVEGVEFPPDSGAGQPGVYWFPSLVDPRLVQRSYARTGHYSNVNETRPNYHLLINTHARRVLLDHTQTATGVEFPAEDGRLITVNAGEVVVSAGAIHTPQFLQRSGIGPRKVLQAGGIETLVDLPGVGQNFHDHSSLIRMKIELSGLKEIHPNQDDLANNSDFKPYAETLWAANRTGPYSIAAPQIAGWLPLTVTMPDQVDALASRLEEQDFASLLAPDAHPTVIAGYEAQMKLLAVQMRSSGTSWTRAQIQADWGIQGPVLMQSFQRGSVNINVTDPWNAEPLVDYNALSNPIEEEVFLNLIKFIRYLNYNTSLSTFSPHEVVPGSNVTSEADLRAFLHANMKTSDLQ</sequence>
<protein>
    <recommendedName>
        <fullName evidence="2">Glucose-methanol-choline oxidoreductase N-terminal domain-containing protein</fullName>
    </recommendedName>
</protein>
<dbReference type="EMBL" id="JAKNSF020000019">
    <property type="protein sequence ID" value="KAK7732599.1"/>
    <property type="molecule type" value="Genomic_DNA"/>
</dbReference>
<organism evidence="3 4">
    <name type="scientific">Diaporthe eres</name>
    <name type="common">Phomopsis oblonga</name>
    <dbReference type="NCBI Taxonomy" id="83184"/>
    <lineage>
        <taxon>Eukaryota</taxon>
        <taxon>Fungi</taxon>
        <taxon>Dikarya</taxon>
        <taxon>Ascomycota</taxon>
        <taxon>Pezizomycotina</taxon>
        <taxon>Sordariomycetes</taxon>
        <taxon>Sordariomycetidae</taxon>
        <taxon>Diaporthales</taxon>
        <taxon>Diaporthaceae</taxon>
        <taxon>Diaporthe</taxon>
        <taxon>Diaporthe eres species complex</taxon>
    </lineage>
</organism>
<dbReference type="InterPro" id="IPR000172">
    <property type="entry name" value="GMC_OxRdtase_N"/>
</dbReference>
<dbReference type="Proteomes" id="UP001430848">
    <property type="component" value="Unassembled WGS sequence"/>
</dbReference>